<keyword evidence="2" id="KW-1185">Reference proteome</keyword>
<accession>A0ABX2RJF3</accession>
<dbReference type="Proteomes" id="UP000631553">
    <property type="component" value="Unassembled WGS sequence"/>
</dbReference>
<evidence type="ECO:0000313" key="1">
    <source>
        <dbReference type="EMBL" id="NYF56481.1"/>
    </source>
</evidence>
<dbReference type="EMBL" id="JACCCQ010000001">
    <property type="protein sequence ID" value="NYF56481.1"/>
    <property type="molecule type" value="Genomic_DNA"/>
</dbReference>
<reference evidence="1 2" key="1">
    <citation type="submission" date="2020-07" db="EMBL/GenBank/DDBJ databases">
        <title>Sequencing the genomes of 1000 actinobacteria strains.</title>
        <authorList>
            <person name="Klenk H.-P."/>
        </authorList>
    </citation>
    <scope>NUCLEOTIDE SEQUENCE [LARGE SCALE GENOMIC DNA]</scope>
    <source>
        <strain evidence="1 2">DSM 43814</strain>
    </source>
</reference>
<sequence length="58" mass="6349">MPDPINIGLPNRVMVADGEAGTWRWEQARHGTRSAAGALSMGQMIHSWLPGLLLRVLL</sequence>
<organism evidence="1 2">
    <name type="scientific">Micromonospora purpureochromogenes</name>
    <dbReference type="NCBI Taxonomy" id="47872"/>
    <lineage>
        <taxon>Bacteria</taxon>
        <taxon>Bacillati</taxon>
        <taxon>Actinomycetota</taxon>
        <taxon>Actinomycetes</taxon>
        <taxon>Micromonosporales</taxon>
        <taxon>Micromonosporaceae</taxon>
        <taxon>Micromonospora</taxon>
    </lineage>
</organism>
<protein>
    <submittedName>
        <fullName evidence="1">Uncharacterized protein</fullName>
    </submittedName>
</protein>
<gene>
    <name evidence="1" type="ORF">HDA35_002312</name>
</gene>
<proteinExistence type="predicted"/>
<evidence type="ECO:0000313" key="2">
    <source>
        <dbReference type="Proteomes" id="UP000631553"/>
    </source>
</evidence>
<name>A0ABX2RJF3_9ACTN</name>
<comment type="caution">
    <text evidence="1">The sequence shown here is derived from an EMBL/GenBank/DDBJ whole genome shotgun (WGS) entry which is preliminary data.</text>
</comment>